<evidence type="ECO:0000256" key="2">
    <source>
        <dbReference type="SAM" id="Phobius"/>
    </source>
</evidence>
<evidence type="ECO:0000313" key="4">
    <source>
        <dbReference type="Proteomes" id="UP001320420"/>
    </source>
</evidence>
<dbReference type="AlphaFoldDB" id="A0AAN9UCP7"/>
<reference evidence="3 4" key="1">
    <citation type="submission" date="2024-02" db="EMBL/GenBank/DDBJ databases">
        <title>De novo assembly and annotation of 12 fungi associated with fruit tree decline syndrome in Ontario, Canada.</title>
        <authorList>
            <person name="Sulman M."/>
            <person name="Ellouze W."/>
            <person name="Ilyukhin E."/>
        </authorList>
    </citation>
    <scope>NUCLEOTIDE SEQUENCE [LARGE SCALE GENOMIC DNA]</scope>
    <source>
        <strain evidence="3 4">M11/M66-122</strain>
    </source>
</reference>
<name>A0AAN9UCP7_9PEZI</name>
<feature type="region of interest" description="Disordered" evidence="1">
    <location>
        <begin position="155"/>
        <end position="187"/>
    </location>
</feature>
<feature type="region of interest" description="Disordered" evidence="1">
    <location>
        <begin position="441"/>
        <end position="505"/>
    </location>
</feature>
<feature type="compositionally biased region" description="Polar residues" evidence="1">
    <location>
        <begin position="276"/>
        <end position="304"/>
    </location>
</feature>
<keyword evidence="2" id="KW-1133">Transmembrane helix</keyword>
<feature type="region of interest" description="Disordered" evidence="1">
    <location>
        <begin position="273"/>
        <end position="424"/>
    </location>
</feature>
<gene>
    <name evidence="3" type="ORF">SLS62_009795</name>
</gene>
<feature type="region of interest" description="Disordered" evidence="1">
    <location>
        <begin position="228"/>
        <end position="259"/>
    </location>
</feature>
<feature type="compositionally biased region" description="Polar residues" evidence="1">
    <location>
        <begin position="245"/>
        <end position="259"/>
    </location>
</feature>
<evidence type="ECO:0000313" key="3">
    <source>
        <dbReference type="EMBL" id="KAK7745243.1"/>
    </source>
</evidence>
<sequence length="505" mass="52484">MAGFEDVLKRAGGPDIDTEDSLSTVDADPTSKEIIRTTAAVGPAVSGTPLISITYTTTMGHGYTRTYVSVIPFTLVPSRNNGQPTATTTDDEEPTTTSTDDEEPTETSTGHFIVITTTLATDSDTTIAVTGTIFSSITSESSASEITSSITDTLIEADPTGGSQTAPALPSATSPPDHGASPEAEGEAQLPTPTIVGVSVGCGAGGLLALFGLFWLYRRFARAKRASSVRDASSPKYDDDKFVGTGTSLSRPTGLSKSASELNETDDVFAPFGGRANSQRGLPNPLFSNPATAQTNLGGSSTRGRMSVADSYLNSPTSASSGNQPVSPLFPTAAGNDATREGGTDPESTGLGHEARPAVAKELTMVRPESQPRCIELDSGGDGASATGTAAPSELPTPSPAVTHPNSGVSGQAGPQGPPRSKFHDARSRLSIMAMTHPAPLVPGFAGSNTQTSIQSRIEDAASPGEQQQQDDSELQRRDIEFRANLNPTEDERDKNQHVTSWEKL</sequence>
<feature type="region of interest" description="Disordered" evidence="1">
    <location>
        <begin position="1"/>
        <end position="29"/>
    </location>
</feature>
<keyword evidence="4" id="KW-1185">Reference proteome</keyword>
<feature type="compositionally biased region" description="Polar residues" evidence="1">
    <location>
        <begin position="447"/>
        <end position="456"/>
    </location>
</feature>
<dbReference type="Proteomes" id="UP001320420">
    <property type="component" value="Unassembled WGS sequence"/>
</dbReference>
<feature type="transmembrane region" description="Helical" evidence="2">
    <location>
        <begin position="195"/>
        <end position="217"/>
    </location>
</feature>
<feature type="compositionally biased region" description="Polar residues" evidence="1">
    <location>
        <begin position="312"/>
        <end position="326"/>
    </location>
</feature>
<keyword evidence="2" id="KW-0472">Membrane</keyword>
<proteinExistence type="predicted"/>
<accession>A0AAN9UCP7</accession>
<organism evidence="3 4">
    <name type="scientific">Diatrype stigma</name>
    <dbReference type="NCBI Taxonomy" id="117547"/>
    <lineage>
        <taxon>Eukaryota</taxon>
        <taxon>Fungi</taxon>
        <taxon>Dikarya</taxon>
        <taxon>Ascomycota</taxon>
        <taxon>Pezizomycotina</taxon>
        <taxon>Sordariomycetes</taxon>
        <taxon>Xylariomycetidae</taxon>
        <taxon>Xylariales</taxon>
        <taxon>Diatrypaceae</taxon>
        <taxon>Diatrype</taxon>
    </lineage>
</organism>
<feature type="compositionally biased region" description="Polar residues" evidence="1">
    <location>
        <begin position="77"/>
        <end position="86"/>
    </location>
</feature>
<dbReference type="EMBL" id="JAKJXP020000109">
    <property type="protein sequence ID" value="KAK7745243.1"/>
    <property type="molecule type" value="Genomic_DNA"/>
</dbReference>
<evidence type="ECO:0000256" key="1">
    <source>
        <dbReference type="SAM" id="MobiDB-lite"/>
    </source>
</evidence>
<feature type="compositionally biased region" description="Acidic residues" evidence="1">
    <location>
        <begin position="89"/>
        <end position="105"/>
    </location>
</feature>
<keyword evidence="2" id="KW-0812">Transmembrane</keyword>
<feature type="compositionally biased region" description="Low complexity" evidence="1">
    <location>
        <begin position="165"/>
        <end position="176"/>
    </location>
</feature>
<feature type="compositionally biased region" description="Basic and acidic residues" evidence="1">
    <location>
        <begin position="490"/>
        <end position="505"/>
    </location>
</feature>
<feature type="region of interest" description="Disordered" evidence="1">
    <location>
        <begin position="76"/>
        <end position="109"/>
    </location>
</feature>
<protein>
    <submittedName>
        <fullName evidence="3">Uncharacterized protein</fullName>
    </submittedName>
</protein>
<comment type="caution">
    <text evidence="3">The sequence shown here is derived from an EMBL/GenBank/DDBJ whole genome shotgun (WGS) entry which is preliminary data.</text>
</comment>